<dbReference type="SUPFAM" id="SSF52047">
    <property type="entry name" value="RNI-like"/>
    <property type="match status" value="1"/>
</dbReference>
<feature type="domain" description="F-box" evidence="1">
    <location>
        <begin position="65"/>
        <end position="112"/>
    </location>
</feature>
<dbReference type="Proteomes" id="UP000807469">
    <property type="component" value="Unassembled WGS sequence"/>
</dbReference>
<dbReference type="OrthoDB" id="3063971at2759"/>
<dbReference type="Gene3D" id="1.20.1280.50">
    <property type="match status" value="1"/>
</dbReference>
<evidence type="ECO:0000313" key="3">
    <source>
        <dbReference type="Proteomes" id="UP000807469"/>
    </source>
</evidence>
<dbReference type="EMBL" id="MU155165">
    <property type="protein sequence ID" value="KAF9482490.1"/>
    <property type="molecule type" value="Genomic_DNA"/>
</dbReference>
<dbReference type="SUPFAM" id="SSF81383">
    <property type="entry name" value="F-box domain"/>
    <property type="match status" value="1"/>
</dbReference>
<accession>A0A9P5Z959</accession>
<dbReference type="AlphaFoldDB" id="A0A9P5Z959"/>
<dbReference type="InterPro" id="IPR032675">
    <property type="entry name" value="LRR_dom_sf"/>
</dbReference>
<gene>
    <name evidence="2" type="ORF">BDN70DRAFT_853287</name>
</gene>
<comment type="caution">
    <text evidence="2">The sequence shown here is derived from an EMBL/GenBank/DDBJ whole genome shotgun (WGS) entry which is preliminary data.</text>
</comment>
<dbReference type="SMART" id="SM00367">
    <property type="entry name" value="LRR_CC"/>
    <property type="match status" value="1"/>
</dbReference>
<dbReference type="InterPro" id="IPR006553">
    <property type="entry name" value="Leu-rich_rpt_Cys-con_subtyp"/>
</dbReference>
<proteinExistence type="predicted"/>
<sequence length="527" mass="59855">MSSSFLWDLDVASVNQTISQHQQAITSLDTQIQRYMSRIRQLEYLKQTHISEIRRCKGMITLAKRLPPEILASIFEECIQDGWTRTPLIVSHVCSTWRKAANIPAVWSHVYVNFDARDPYKRTRFWLDKSKDTPLVVDLEIGNEMSHLNKTLELLTSALPRWKALTVKSTALPPVNQILYACNKPAPQLRVIDITVAQEVIVNVDDPDAPELVAFRSSLMVAPQLKSLRINRNVLPGRNILPSSITNLSLQLPSHQTPTTQSLSTVIRLLEELPSLELFSLEVPKVQGQHFEINIDPDRVVELSCLTSMTLMGKGNLFAILPHLVAPSLSRLFLRSSLDDFPPSEVGIWIQHFFRRSSAPIRLFEIRDVGLDPIVYSSILRLLPSVEELRFHDCDVMDWTLQELNGPHGFCPSLMTLDLRWCGRLSGQAIADLVRSRLPAEINDPRTHPPVAASIAEVTLINCSFVKEENIIDLAKMTVCRLIHRGQGDFCNTLGCCDNERYRRRLRQRNVFHSSTGQAESRRRLIL</sequence>
<evidence type="ECO:0000259" key="1">
    <source>
        <dbReference type="Pfam" id="PF12937"/>
    </source>
</evidence>
<protein>
    <recommendedName>
        <fullName evidence="1">F-box domain-containing protein</fullName>
    </recommendedName>
</protein>
<evidence type="ECO:0000313" key="2">
    <source>
        <dbReference type="EMBL" id="KAF9482490.1"/>
    </source>
</evidence>
<dbReference type="InterPro" id="IPR036047">
    <property type="entry name" value="F-box-like_dom_sf"/>
</dbReference>
<organism evidence="2 3">
    <name type="scientific">Pholiota conissans</name>
    <dbReference type="NCBI Taxonomy" id="109636"/>
    <lineage>
        <taxon>Eukaryota</taxon>
        <taxon>Fungi</taxon>
        <taxon>Dikarya</taxon>
        <taxon>Basidiomycota</taxon>
        <taxon>Agaricomycotina</taxon>
        <taxon>Agaricomycetes</taxon>
        <taxon>Agaricomycetidae</taxon>
        <taxon>Agaricales</taxon>
        <taxon>Agaricineae</taxon>
        <taxon>Strophariaceae</taxon>
        <taxon>Pholiota</taxon>
    </lineage>
</organism>
<dbReference type="Gene3D" id="3.80.10.10">
    <property type="entry name" value="Ribonuclease Inhibitor"/>
    <property type="match status" value="1"/>
</dbReference>
<name>A0A9P5Z959_9AGAR</name>
<dbReference type="InterPro" id="IPR001810">
    <property type="entry name" value="F-box_dom"/>
</dbReference>
<reference evidence="2" key="1">
    <citation type="submission" date="2020-11" db="EMBL/GenBank/DDBJ databases">
        <authorList>
            <consortium name="DOE Joint Genome Institute"/>
            <person name="Ahrendt S."/>
            <person name="Riley R."/>
            <person name="Andreopoulos W."/>
            <person name="Labutti K."/>
            <person name="Pangilinan J."/>
            <person name="Ruiz-Duenas F.J."/>
            <person name="Barrasa J.M."/>
            <person name="Sanchez-Garcia M."/>
            <person name="Camarero S."/>
            <person name="Miyauchi S."/>
            <person name="Serrano A."/>
            <person name="Linde D."/>
            <person name="Babiker R."/>
            <person name="Drula E."/>
            <person name="Ayuso-Fernandez I."/>
            <person name="Pacheco R."/>
            <person name="Padilla G."/>
            <person name="Ferreira P."/>
            <person name="Barriuso J."/>
            <person name="Kellner H."/>
            <person name="Castanera R."/>
            <person name="Alfaro M."/>
            <person name="Ramirez L."/>
            <person name="Pisabarro A.G."/>
            <person name="Kuo A."/>
            <person name="Tritt A."/>
            <person name="Lipzen A."/>
            <person name="He G."/>
            <person name="Yan M."/>
            <person name="Ng V."/>
            <person name="Cullen D."/>
            <person name="Martin F."/>
            <person name="Rosso M.-N."/>
            <person name="Henrissat B."/>
            <person name="Hibbett D."/>
            <person name="Martinez A.T."/>
            <person name="Grigoriev I.V."/>
        </authorList>
    </citation>
    <scope>NUCLEOTIDE SEQUENCE</scope>
    <source>
        <strain evidence="2">CIRM-BRFM 674</strain>
    </source>
</reference>
<dbReference type="Pfam" id="PF12937">
    <property type="entry name" value="F-box-like"/>
    <property type="match status" value="1"/>
</dbReference>
<keyword evidence="3" id="KW-1185">Reference proteome</keyword>